<dbReference type="OrthoDB" id="1858121at2759"/>
<dbReference type="Proteomes" id="UP000824120">
    <property type="component" value="Chromosome 4"/>
</dbReference>
<dbReference type="SMART" id="SM01037">
    <property type="entry name" value="Bet_v_1"/>
    <property type="match status" value="2"/>
</dbReference>
<protein>
    <recommendedName>
        <fullName evidence="1">Bet v I/Major latex protein domain-containing protein</fullName>
    </recommendedName>
</protein>
<keyword evidence="3" id="KW-1185">Reference proteome</keyword>
<dbReference type="AlphaFoldDB" id="A0A9J5Z573"/>
<dbReference type="CDD" id="cd07816">
    <property type="entry name" value="Bet_v1-like"/>
    <property type="match status" value="2"/>
</dbReference>
<gene>
    <name evidence="2" type="ORF">H5410_019420</name>
</gene>
<evidence type="ECO:0000259" key="1">
    <source>
        <dbReference type="SMART" id="SM01037"/>
    </source>
</evidence>
<evidence type="ECO:0000313" key="3">
    <source>
        <dbReference type="Proteomes" id="UP000824120"/>
    </source>
</evidence>
<dbReference type="InterPro" id="IPR051761">
    <property type="entry name" value="MLP-like_ligand-binding"/>
</dbReference>
<reference evidence="2 3" key="1">
    <citation type="submission" date="2020-09" db="EMBL/GenBank/DDBJ databases">
        <title>De no assembly of potato wild relative species, Solanum commersonii.</title>
        <authorList>
            <person name="Cho K."/>
        </authorList>
    </citation>
    <scope>NUCLEOTIDE SEQUENCE [LARGE SCALE GENOMIC DNA]</scope>
    <source>
        <strain evidence="2">LZ3.2</strain>
        <tissue evidence="2">Leaf</tissue>
    </source>
</reference>
<feature type="domain" description="Bet v I/Major latex protein" evidence="1">
    <location>
        <begin position="147"/>
        <end position="292"/>
    </location>
</feature>
<evidence type="ECO:0000313" key="2">
    <source>
        <dbReference type="EMBL" id="KAG5608139.1"/>
    </source>
</evidence>
<dbReference type="Gene3D" id="3.30.530.20">
    <property type="match status" value="2"/>
</dbReference>
<proteinExistence type="predicted"/>
<sequence length="292" mass="33869">MGLKGKLIASMEMNCGGGSFFDIFHTSTHQVPNISPRTVVHFEIHEGEIVKTGSIVSWKYIQAGQEMYMKHLIEAIDPHKKLIKWKVIEGDLLELYNYFDYTTSCDHQWTTWTIEYEKKTEDTPEPLMHLGNILDMTKDIEEVENMGLKGKLIASMEMKCGEGSFFDIFHTSTHQVPNICPKNVIHFEIHEGEIVKTGSIVSWKYNEAGQEMYMKQLIEAVDPHKKLIKWKVIEGDLLELYNYCNFTTSCEHQWTTWTIEYEKKTEDTPEPLLHLGVILAMIKDIENHLPKK</sequence>
<dbReference type="EMBL" id="JACXVP010000004">
    <property type="protein sequence ID" value="KAG5608139.1"/>
    <property type="molecule type" value="Genomic_DNA"/>
</dbReference>
<dbReference type="InterPro" id="IPR023393">
    <property type="entry name" value="START-like_dom_sf"/>
</dbReference>
<organism evidence="2 3">
    <name type="scientific">Solanum commersonii</name>
    <name type="common">Commerson's wild potato</name>
    <name type="synonym">Commerson's nightshade</name>
    <dbReference type="NCBI Taxonomy" id="4109"/>
    <lineage>
        <taxon>Eukaryota</taxon>
        <taxon>Viridiplantae</taxon>
        <taxon>Streptophyta</taxon>
        <taxon>Embryophyta</taxon>
        <taxon>Tracheophyta</taxon>
        <taxon>Spermatophyta</taxon>
        <taxon>Magnoliopsida</taxon>
        <taxon>eudicotyledons</taxon>
        <taxon>Gunneridae</taxon>
        <taxon>Pentapetalae</taxon>
        <taxon>asterids</taxon>
        <taxon>lamiids</taxon>
        <taxon>Solanales</taxon>
        <taxon>Solanaceae</taxon>
        <taxon>Solanoideae</taxon>
        <taxon>Solaneae</taxon>
        <taxon>Solanum</taxon>
    </lineage>
</organism>
<feature type="domain" description="Bet v I/Major latex protein" evidence="1">
    <location>
        <begin position="2"/>
        <end position="145"/>
    </location>
</feature>
<comment type="caution">
    <text evidence="2">The sequence shown here is derived from an EMBL/GenBank/DDBJ whole genome shotgun (WGS) entry which is preliminary data.</text>
</comment>
<dbReference type="InterPro" id="IPR000916">
    <property type="entry name" value="Bet_v_I/MLP"/>
</dbReference>
<dbReference type="PANTHER" id="PTHR31907">
    <property type="entry name" value="MLP-LIKE PROTEIN 423"/>
    <property type="match status" value="1"/>
</dbReference>
<name>A0A9J5Z573_SOLCO</name>
<dbReference type="SUPFAM" id="SSF55961">
    <property type="entry name" value="Bet v1-like"/>
    <property type="match status" value="2"/>
</dbReference>
<dbReference type="GO" id="GO:0006952">
    <property type="term" value="P:defense response"/>
    <property type="evidence" value="ECO:0007669"/>
    <property type="project" value="InterPro"/>
</dbReference>
<dbReference type="Pfam" id="PF00407">
    <property type="entry name" value="Bet_v_1"/>
    <property type="match status" value="2"/>
</dbReference>
<accession>A0A9J5Z573</accession>